<keyword evidence="1" id="KW-0472">Membrane</keyword>
<reference evidence="2 3" key="1">
    <citation type="submission" date="2020-09" db="EMBL/GenBank/DDBJ databases">
        <title>De no assembly of potato wild relative species, Solanum commersonii.</title>
        <authorList>
            <person name="Cho K."/>
        </authorList>
    </citation>
    <scope>NUCLEOTIDE SEQUENCE [LARGE SCALE GENOMIC DNA]</scope>
    <source>
        <strain evidence="2">LZ3.2</strain>
        <tissue evidence="2">Leaf</tissue>
    </source>
</reference>
<sequence length="96" mass="11141">MLLPQIKKFILQVLRKKNDSANLRKMVSFCMCGTLQSSVFVCYWPVFFDWNFPQRNNDKIDEGLARARATIQKAADVENLSIYQLVSLNSIPEKKK</sequence>
<evidence type="ECO:0000313" key="2">
    <source>
        <dbReference type="EMBL" id="KAG5591846.1"/>
    </source>
</evidence>
<feature type="transmembrane region" description="Helical" evidence="1">
    <location>
        <begin position="26"/>
        <end position="46"/>
    </location>
</feature>
<keyword evidence="1" id="KW-1133">Transmembrane helix</keyword>
<comment type="caution">
    <text evidence="2">The sequence shown here is derived from an EMBL/GenBank/DDBJ whole genome shotgun (WGS) entry which is preliminary data.</text>
</comment>
<accession>A0A9J5XYA5</accession>
<gene>
    <name evidence="2" type="ORF">H5410_042360</name>
</gene>
<evidence type="ECO:0000256" key="1">
    <source>
        <dbReference type="SAM" id="Phobius"/>
    </source>
</evidence>
<dbReference type="Proteomes" id="UP000824120">
    <property type="component" value="Chromosome 8"/>
</dbReference>
<proteinExistence type="predicted"/>
<dbReference type="AlphaFoldDB" id="A0A9J5XYA5"/>
<name>A0A9J5XYA5_SOLCO</name>
<keyword evidence="1" id="KW-0812">Transmembrane</keyword>
<organism evidence="2 3">
    <name type="scientific">Solanum commersonii</name>
    <name type="common">Commerson's wild potato</name>
    <name type="synonym">Commerson's nightshade</name>
    <dbReference type="NCBI Taxonomy" id="4109"/>
    <lineage>
        <taxon>Eukaryota</taxon>
        <taxon>Viridiplantae</taxon>
        <taxon>Streptophyta</taxon>
        <taxon>Embryophyta</taxon>
        <taxon>Tracheophyta</taxon>
        <taxon>Spermatophyta</taxon>
        <taxon>Magnoliopsida</taxon>
        <taxon>eudicotyledons</taxon>
        <taxon>Gunneridae</taxon>
        <taxon>Pentapetalae</taxon>
        <taxon>asterids</taxon>
        <taxon>lamiids</taxon>
        <taxon>Solanales</taxon>
        <taxon>Solanaceae</taxon>
        <taxon>Solanoideae</taxon>
        <taxon>Solaneae</taxon>
        <taxon>Solanum</taxon>
    </lineage>
</organism>
<evidence type="ECO:0000313" key="3">
    <source>
        <dbReference type="Proteomes" id="UP000824120"/>
    </source>
</evidence>
<dbReference type="OrthoDB" id="10347069at2759"/>
<keyword evidence="3" id="KW-1185">Reference proteome</keyword>
<dbReference type="EMBL" id="JACXVP010000008">
    <property type="protein sequence ID" value="KAG5591846.1"/>
    <property type="molecule type" value="Genomic_DNA"/>
</dbReference>
<protein>
    <submittedName>
        <fullName evidence="2">Uncharacterized protein</fullName>
    </submittedName>
</protein>